<dbReference type="InterPro" id="IPR020846">
    <property type="entry name" value="MFS_dom"/>
</dbReference>
<dbReference type="InterPro" id="IPR050171">
    <property type="entry name" value="MFS_Transporters"/>
</dbReference>
<name>V6IVB6_9BACL</name>
<feature type="transmembrane region" description="Helical" evidence="7">
    <location>
        <begin position="33"/>
        <end position="54"/>
    </location>
</feature>
<evidence type="ECO:0000313" key="10">
    <source>
        <dbReference type="Proteomes" id="UP000018296"/>
    </source>
</evidence>
<protein>
    <submittedName>
        <fullName evidence="9">MFS transporter</fullName>
    </submittedName>
</protein>
<dbReference type="STRING" id="1395513.P343_12995"/>
<feature type="transmembrane region" description="Helical" evidence="7">
    <location>
        <begin position="158"/>
        <end position="178"/>
    </location>
</feature>
<evidence type="ECO:0000256" key="4">
    <source>
        <dbReference type="ARBA" id="ARBA00022692"/>
    </source>
</evidence>
<feature type="transmembrane region" description="Helical" evidence="7">
    <location>
        <begin position="66"/>
        <end position="86"/>
    </location>
</feature>
<dbReference type="PROSITE" id="PS50850">
    <property type="entry name" value="MFS"/>
    <property type="match status" value="1"/>
</dbReference>
<evidence type="ECO:0000256" key="7">
    <source>
        <dbReference type="SAM" id="Phobius"/>
    </source>
</evidence>
<keyword evidence="6 7" id="KW-0472">Membrane</keyword>
<dbReference type="PANTHER" id="PTHR23517">
    <property type="entry name" value="RESISTANCE PROTEIN MDTM, PUTATIVE-RELATED-RELATED"/>
    <property type="match status" value="1"/>
</dbReference>
<dbReference type="PANTHER" id="PTHR23517:SF3">
    <property type="entry name" value="INTEGRAL MEMBRANE TRANSPORT PROTEIN"/>
    <property type="match status" value="1"/>
</dbReference>
<dbReference type="AlphaFoldDB" id="V6IVB6"/>
<dbReference type="Proteomes" id="UP000018296">
    <property type="component" value="Unassembled WGS sequence"/>
</dbReference>
<keyword evidence="10" id="KW-1185">Reference proteome</keyword>
<feature type="transmembrane region" description="Helical" evidence="7">
    <location>
        <begin position="93"/>
        <end position="111"/>
    </location>
</feature>
<comment type="subcellular location">
    <subcellularLocation>
        <location evidence="1">Cell membrane</location>
        <topology evidence="1">Multi-pass membrane protein</topology>
    </subcellularLocation>
</comment>
<dbReference type="InterPro" id="IPR011701">
    <property type="entry name" value="MFS"/>
</dbReference>
<feature type="domain" description="Major facilitator superfamily (MFS) profile" evidence="8">
    <location>
        <begin position="1"/>
        <end position="436"/>
    </location>
</feature>
<reference evidence="9 10" key="1">
    <citation type="journal article" date="2013" name="Genome Announc.">
        <title>Genome Sequence of Sporolactobacillus laevolacticus DSM442, an Efficient Polymer-Grade D-Lactate Producer from Agricultural Waste Cottonseed as a Nitrogen Source.</title>
        <authorList>
            <person name="Wang H."/>
            <person name="Wang L."/>
            <person name="Ju J."/>
            <person name="Yu B."/>
            <person name="Ma Y."/>
        </authorList>
    </citation>
    <scope>NUCLEOTIDE SEQUENCE [LARGE SCALE GENOMIC DNA]</scope>
    <source>
        <strain evidence="9 10">DSM 442</strain>
    </source>
</reference>
<keyword evidence="5 7" id="KW-1133">Transmembrane helix</keyword>
<accession>V6IVB6</accession>
<evidence type="ECO:0000313" key="9">
    <source>
        <dbReference type="EMBL" id="EST11143.1"/>
    </source>
</evidence>
<feature type="transmembrane region" description="Helical" evidence="7">
    <location>
        <begin position="414"/>
        <end position="436"/>
    </location>
</feature>
<evidence type="ECO:0000256" key="1">
    <source>
        <dbReference type="ARBA" id="ARBA00004651"/>
    </source>
</evidence>
<dbReference type="InterPro" id="IPR005829">
    <property type="entry name" value="Sugar_transporter_CS"/>
</dbReference>
<evidence type="ECO:0000256" key="2">
    <source>
        <dbReference type="ARBA" id="ARBA00022448"/>
    </source>
</evidence>
<dbReference type="CDD" id="cd17329">
    <property type="entry name" value="MFS_MdtH_MDR_like"/>
    <property type="match status" value="1"/>
</dbReference>
<evidence type="ECO:0000256" key="3">
    <source>
        <dbReference type="ARBA" id="ARBA00022475"/>
    </source>
</evidence>
<dbReference type="eggNOG" id="COG2814">
    <property type="taxonomic scope" value="Bacteria"/>
</dbReference>
<proteinExistence type="predicted"/>
<keyword evidence="4 7" id="KW-0812">Transmembrane</keyword>
<dbReference type="PROSITE" id="PS00216">
    <property type="entry name" value="SUGAR_TRANSPORT_1"/>
    <property type="match status" value="1"/>
</dbReference>
<feature type="transmembrane region" description="Helical" evidence="7">
    <location>
        <begin position="184"/>
        <end position="201"/>
    </location>
</feature>
<dbReference type="GO" id="GO:0005886">
    <property type="term" value="C:plasma membrane"/>
    <property type="evidence" value="ECO:0007669"/>
    <property type="project" value="UniProtKB-SubCell"/>
</dbReference>
<evidence type="ECO:0000256" key="6">
    <source>
        <dbReference type="ARBA" id="ARBA00023136"/>
    </source>
</evidence>
<feature type="transmembrane region" description="Helical" evidence="7">
    <location>
        <begin position="294"/>
        <end position="313"/>
    </location>
</feature>
<gene>
    <name evidence="9" type="ORF">P343_12995</name>
</gene>
<evidence type="ECO:0000256" key="5">
    <source>
        <dbReference type="ARBA" id="ARBA00022989"/>
    </source>
</evidence>
<keyword evidence="2" id="KW-0813">Transport</keyword>
<keyword evidence="3" id="KW-1003">Cell membrane</keyword>
<feature type="transmembrane region" description="Helical" evidence="7">
    <location>
        <begin position="245"/>
        <end position="269"/>
    </location>
</feature>
<organism evidence="9 10">
    <name type="scientific">Sporolactobacillus laevolacticus DSM 442</name>
    <dbReference type="NCBI Taxonomy" id="1395513"/>
    <lineage>
        <taxon>Bacteria</taxon>
        <taxon>Bacillati</taxon>
        <taxon>Bacillota</taxon>
        <taxon>Bacilli</taxon>
        <taxon>Bacillales</taxon>
        <taxon>Sporolactobacillaceae</taxon>
        <taxon>Sporolactobacillus</taxon>
    </lineage>
</organism>
<dbReference type="GO" id="GO:0022857">
    <property type="term" value="F:transmembrane transporter activity"/>
    <property type="evidence" value="ECO:0007669"/>
    <property type="project" value="InterPro"/>
</dbReference>
<dbReference type="PATRIC" id="fig|1395513.3.peg.2637"/>
<dbReference type="SUPFAM" id="SSF103473">
    <property type="entry name" value="MFS general substrate transporter"/>
    <property type="match status" value="1"/>
</dbReference>
<evidence type="ECO:0000259" key="8">
    <source>
        <dbReference type="PROSITE" id="PS50850"/>
    </source>
</evidence>
<dbReference type="Pfam" id="PF07690">
    <property type="entry name" value="MFS_1"/>
    <property type="match status" value="2"/>
</dbReference>
<dbReference type="Gene3D" id="1.20.1250.20">
    <property type="entry name" value="MFS general substrate transporter like domains"/>
    <property type="match status" value="1"/>
</dbReference>
<feature type="transmembrane region" description="Helical" evidence="7">
    <location>
        <begin position="117"/>
        <end position="137"/>
    </location>
</feature>
<dbReference type="EMBL" id="AWTC01000013">
    <property type="protein sequence ID" value="EST11143.1"/>
    <property type="molecule type" value="Genomic_DNA"/>
</dbReference>
<sequence>MHAGRGLFFYLSSEGEVLTMKWRDWDVNLKVRLIGEGVFNILFWMFFPFMAIYFSDHFGQEMSGYLLIFSQIIGTVIGLFGGYCADHFGRKRMMVFAAIGQTVCFAFFAWANSPWFVSPWVTFISFSLLGLFGQLYWPASSAMIADVVPEKHRAGVFAVFYTSINVTVVIGPLLGAIFFFDNRFAFLSVCTVVSAGLIWALQHWIHETVPQTVQPSNDTDSRKGWTQHLKNQLSDYRVIFTDHIFLLYILAGVLVAQTFMQLDLLIAVYTTNKVPLQSLLSFGDWKFMVSGKDLFSMMVSMNGLCVSLLTVLVTKWMTKFREGNVFMSSAFCYGIAMILMGSTLNVWLLLCGVVLFSWAELMTVGVQDSFIAKLAPENLRGQYFAAAGLRFSLGRTIAPIAIPMTVWFGYTWTFVVLGTVAFLGMIIYGLMFSIFYRRQAPVSGQTESL</sequence>
<dbReference type="InterPro" id="IPR036259">
    <property type="entry name" value="MFS_trans_sf"/>
</dbReference>
<comment type="caution">
    <text evidence="9">The sequence shown here is derived from an EMBL/GenBank/DDBJ whole genome shotgun (WGS) entry which is preliminary data.</text>
</comment>